<dbReference type="CDD" id="cd01949">
    <property type="entry name" value="GGDEF"/>
    <property type="match status" value="1"/>
</dbReference>
<evidence type="ECO:0000259" key="7">
    <source>
        <dbReference type="PROSITE" id="PS50887"/>
    </source>
</evidence>
<accession>A0A6N4DGE2</accession>
<feature type="domain" description="GGDEF" evidence="7">
    <location>
        <begin position="521"/>
        <end position="659"/>
    </location>
</feature>
<evidence type="ECO:0000256" key="4">
    <source>
        <dbReference type="SAM" id="Coils"/>
    </source>
</evidence>
<dbReference type="InterPro" id="IPR029787">
    <property type="entry name" value="Nucleotide_cyclase"/>
</dbReference>
<dbReference type="FunFam" id="3.30.70.270:FF:000001">
    <property type="entry name" value="Diguanylate cyclase domain protein"/>
    <property type="match status" value="1"/>
</dbReference>
<gene>
    <name evidence="8" type="ORF">C9928_05940</name>
</gene>
<reference evidence="8 9" key="1">
    <citation type="submission" date="2018-03" db="EMBL/GenBank/DDBJ databases">
        <title>Cross-interface Injection: A General Nanoliter Liquid Handling Method Applied to Single Cells Genome Amplification Automated Nanoliter Liquid Handling Applied to Single Cell Multiple Displacement Amplification.</title>
        <authorList>
            <person name="Yun J."/>
            <person name="Xu P."/>
            <person name="Xu J."/>
            <person name="Dai X."/>
            <person name="Wang Y."/>
            <person name="Zheng X."/>
            <person name="Cao C."/>
            <person name="Yi Q."/>
            <person name="Zhu Y."/>
            <person name="Wang L."/>
            <person name="Dong Z."/>
            <person name="Huang Y."/>
            <person name="Huang L."/>
            <person name="Du W."/>
        </authorList>
    </citation>
    <scope>NUCLEOTIDE SEQUENCE [LARGE SCALE GENOMIC DNA]</scope>
    <source>
        <strain evidence="8 9">A9-4</strain>
    </source>
</reference>
<dbReference type="Gene3D" id="1.25.40.10">
    <property type="entry name" value="Tetratricopeptide repeat domain"/>
    <property type="match status" value="2"/>
</dbReference>
<dbReference type="PANTHER" id="PTHR45138">
    <property type="entry name" value="REGULATORY COMPONENTS OF SENSORY TRANSDUCTION SYSTEM"/>
    <property type="match status" value="1"/>
</dbReference>
<dbReference type="AlphaFoldDB" id="A0A6N4DGE2"/>
<feature type="chain" id="PRO_5026728065" description="diguanylate cyclase" evidence="6">
    <location>
        <begin position="40"/>
        <end position="697"/>
    </location>
</feature>
<dbReference type="InterPro" id="IPR050469">
    <property type="entry name" value="Diguanylate_Cyclase"/>
</dbReference>
<evidence type="ECO:0000256" key="3">
    <source>
        <dbReference type="ARBA" id="ARBA00034247"/>
    </source>
</evidence>
<organism evidence="8 9">
    <name type="scientific">Pseudidiomarina aestuarii</name>
    <dbReference type="NCBI Taxonomy" id="624146"/>
    <lineage>
        <taxon>Bacteria</taxon>
        <taxon>Pseudomonadati</taxon>
        <taxon>Pseudomonadota</taxon>
        <taxon>Gammaproteobacteria</taxon>
        <taxon>Alteromonadales</taxon>
        <taxon>Idiomarinaceae</taxon>
        <taxon>Pseudidiomarina</taxon>
    </lineage>
</organism>
<feature type="coiled-coil region" evidence="4">
    <location>
        <begin position="424"/>
        <end position="522"/>
    </location>
</feature>
<dbReference type="GO" id="GO:0052621">
    <property type="term" value="F:diguanylate cyclase activity"/>
    <property type="evidence" value="ECO:0007669"/>
    <property type="project" value="UniProtKB-EC"/>
</dbReference>
<evidence type="ECO:0000256" key="1">
    <source>
        <dbReference type="ARBA" id="ARBA00001946"/>
    </source>
</evidence>
<dbReference type="SMART" id="SM00267">
    <property type="entry name" value="GGDEF"/>
    <property type="match status" value="1"/>
</dbReference>
<evidence type="ECO:0000256" key="2">
    <source>
        <dbReference type="ARBA" id="ARBA00012528"/>
    </source>
</evidence>
<dbReference type="Proteomes" id="UP000241514">
    <property type="component" value="Unassembled WGS sequence"/>
</dbReference>
<name>A0A6N4DGE2_9GAMM</name>
<evidence type="ECO:0000256" key="6">
    <source>
        <dbReference type="SAM" id="SignalP"/>
    </source>
</evidence>
<evidence type="ECO:0000256" key="5">
    <source>
        <dbReference type="SAM" id="Phobius"/>
    </source>
</evidence>
<comment type="catalytic activity">
    <reaction evidence="3">
        <text>2 GTP = 3',3'-c-di-GMP + 2 diphosphate</text>
        <dbReference type="Rhea" id="RHEA:24898"/>
        <dbReference type="ChEBI" id="CHEBI:33019"/>
        <dbReference type="ChEBI" id="CHEBI:37565"/>
        <dbReference type="ChEBI" id="CHEBI:58805"/>
        <dbReference type="EC" id="2.7.7.65"/>
    </reaction>
</comment>
<comment type="cofactor">
    <cofactor evidence="1">
        <name>Mg(2+)</name>
        <dbReference type="ChEBI" id="CHEBI:18420"/>
    </cofactor>
</comment>
<protein>
    <recommendedName>
        <fullName evidence="2">diguanylate cyclase</fullName>
        <ecNumber evidence="2">2.7.7.65</ecNumber>
    </recommendedName>
</protein>
<dbReference type="InterPro" id="IPR043128">
    <property type="entry name" value="Rev_trsase/Diguanyl_cyclase"/>
</dbReference>
<keyword evidence="4" id="KW-0175">Coiled coil</keyword>
<comment type="caution">
    <text evidence="8">The sequence shown here is derived from an EMBL/GenBank/DDBJ whole genome shotgun (WGS) entry which is preliminary data.</text>
</comment>
<dbReference type="SUPFAM" id="SSF55073">
    <property type="entry name" value="Nucleotide cyclase"/>
    <property type="match status" value="1"/>
</dbReference>
<dbReference type="InterPro" id="IPR011990">
    <property type="entry name" value="TPR-like_helical_dom_sf"/>
</dbReference>
<dbReference type="PROSITE" id="PS50887">
    <property type="entry name" value="GGDEF"/>
    <property type="match status" value="1"/>
</dbReference>
<dbReference type="Gene3D" id="3.30.70.270">
    <property type="match status" value="1"/>
</dbReference>
<dbReference type="SUPFAM" id="SSF48452">
    <property type="entry name" value="TPR-like"/>
    <property type="match status" value="2"/>
</dbReference>
<keyword evidence="6" id="KW-0732">Signal</keyword>
<feature type="signal peptide" evidence="6">
    <location>
        <begin position="1"/>
        <end position="39"/>
    </location>
</feature>
<dbReference type="NCBIfam" id="TIGR00254">
    <property type="entry name" value="GGDEF"/>
    <property type="match status" value="1"/>
</dbReference>
<sequence length="697" mass="79173">MSGVIHSPTKSRCSRVHALVAGFSFVLLLALSTPAPALAQIAPPVDERIEQELDGLLSETNSAALKPEYLKLLSQVDESTPLATRVRLYAYLAFEEAYAEDYQRAWNYIEMAEALTNETTLADITTEIIASRIEIHLLAGERNKAFALLNDIDLVLVNAVTPRIRYYANNLLARIYADRNQYQRALEYYIAANEAVGETNNDRTPIRRLYLKQSIATMYTELKKYDAALEVISEGLAETAEQNLDHMYYGNFMLLKGFVETSLKRYEAALTTYTNLEQYATRTDSNELLVIVLNNIGDIDIRTEDYDDARDVLMRANRIAEQLGDQYTLQLLQFNLGMVDVKQGRFEEGFPKMTEAMDYFRENAIRIEVAETLGELADAYGTAGLYQRQAEALLEQRELREIIYDTEQQRHIADMQNLYDTKDKEQQIKLLKQQNELREQLLENEKQRQLILGLFVLVAAFAIVIVFMLYRSARRANLKLAEANTQLADQSIRDPLTGLLNRRALQQELQQKQRRSKDNATEDAMILLDVDHFKRINDHYGHAAGDVVLVEVANRLREISRDTDKIIRWGGEEFLIYLTEAEHDALPRLTKRVLDAIGAKPIDCEGTPLRVTATAGFISFPFADLNNNEMDWEQTLQLADLALYAGKVHGRNQAWGVMELNIPFEEAKPTLERDLPGAIARNIISVTTIEGPEAPSS</sequence>
<evidence type="ECO:0000313" key="9">
    <source>
        <dbReference type="Proteomes" id="UP000241514"/>
    </source>
</evidence>
<dbReference type="EMBL" id="PYVG01000043">
    <property type="protein sequence ID" value="PTB88621.1"/>
    <property type="molecule type" value="Genomic_DNA"/>
</dbReference>
<dbReference type="PANTHER" id="PTHR45138:SF9">
    <property type="entry name" value="DIGUANYLATE CYCLASE DGCM-RELATED"/>
    <property type="match status" value="1"/>
</dbReference>
<dbReference type="Pfam" id="PF00990">
    <property type="entry name" value="GGDEF"/>
    <property type="match status" value="1"/>
</dbReference>
<feature type="transmembrane region" description="Helical" evidence="5">
    <location>
        <begin position="450"/>
        <end position="470"/>
    </location>
</feature>
<dbReference type="EC" id="2.7.7.65" evidence="2"/>
<keyword evidence="5" id="KW-0812">Transmembrane</keyword>
<evidence type="ECO:0000313" key="8">
    <source>
        <dbReference type="EMBL" id="PTB88621.1"/>
    </source>
</evidence>
<proteinExistence type="predicted"/>
<dbReference type="InterPro" id="IPR000160">
    <property type="entry name" value="GGDEF_dom"/>
</dbReference>
<keyword evidence="5" id="KW-1133">Transmembrane helix</keyword>
<keyword evidence="5" id="KW-0472">Membrane</keyword>